<evidence type="ECO:0000259" key="6">
    <source>
        <dbReference type="SMART" id="SM00385"/>
    </source>
</evidence>
<feature type="compositionally biased region" description="Low complexity" evidence="5">
    <location>
        <begin position="93"/>
        <end position="103"/>
    </location>
</feature>
<dbReference type="InterPro" id="IPR013763">
    <property type="entry name" value="Cyclin-like_dom"/>
</dbReference>
<evidence type="ECO:0000256" key="4">
    <source>
        <dbReference type="RuleBase" id="RU000383"/>
    </source>
</evidence>
<name>A0A383VL39_TETOB</name>
<dbReference type="AlphaFoldDB" id="A0A383VL39"/>
<comment type="similarity">
    <text evidence="4">Belongs to the cyclin family.</text>
</comment>
<dbReference type="InterPro" id="IPR039361">
    <property type="entry name" value="Cyclin"/>
</dbReference>
<sequence>MDQPFGFEAAKENYLAMHSGVPSKASSQTTRQAFGNISNSGCFVDLPKENFLVYDDSCCGKREQVASTSSRAPLAERQATTQSQRSTGVVSKAAPAPTAAPAPKRQQQQSWVDIDEQNKDNPLACSEYAENIFDYLNTCELLNRPNPKYLEAIQSDMSPHMRCILVDWLVEVAQEYRLTSDTLHLSLNLLDRFLSLQAVAREELQLAGIACMWAASKFEEIYAPTARNFCYITDNTYDQQQLVAMEARLLAVLDFQLAVPTAKTFQRRYLQAAAADEQLHYLAAFLLELTLMDEGLMAYLPSQLAAGSVYLANAMLGRKPWDATLSHYSRYKDFEVQACAAELAITHARILSEGQFSAIREKYSSDKLLNVAGVPCCQQLLQAGLAALDRQQRQAAQQQQRSGVLQVAPDSPQASYSGSGELASSDMELL</sequence>
<dbReference type="Pfam" id="PF02984">
    <property type="entry name" value="Cyclin_C"/>
    <property type="match status" value="1"/>
</dbReference>
<dbReference type="GO" id="GO:0051301">
    <property type="term" value="P:cell division"/>
    <property type="evidence" value="ECO:0007669"/>
    <property type="project" value="UniProtKB-KW"/>
</dbReference>
<proteinExistence type="inferred from homology"/>
<dbReference type="EMBL" id="FNXT01000690">
    <property type="protein sequence ID" value="SZX66258.1"/>
    <property type="molecule type" value="Genomic_DNA"/>
</dbReference>
<evidence type="ECO:0000256" key="1">
    <source>
        <dbReference type="ARBA" id="ARBA00022618"/>
    </source>
</evidence>
<keyword evidence="1" id="KW-0132">Cell division</keyword>
<dbReference type="PANTHER" id="PTHR10177">
    <property type="entry name" value="CYCLINS"/>
    <property type="match status" value="1"/>
</dbReference>
<dbReference type="SUPFAM" id="SSF47954">
    <property type="entry name" value="Cyclin-like"/>
    <property type="match status" value="2"/>
</dbReference>
<dbReference type="Pfam" id="PF00134">
    <property type="entry name" value="Cyclin_N"/>
    <property type="match status" value="1"/>
</dbReference>
<feature type="compositionally biased region" description="Polar residues" evidence="5">
    <location>
        <begin position="78"/>
        <end position="89"/>
    </location>
</feature>
<dbReference type="SMART" id="SM01332">
    <property type="entry name" value="Cyclin_C"/>
    <property type="match status" value="1"/>
</dbReference>
<dbReference type="PROSITE" id="PS00292">
    <property type="entry name" value="CYCLINS"/>
    <property type="match status" value="1"/>
</dbReference>
<evidence type="ECO:0000256" key="3">
    <source>
        <dbReference type="ARBA" id="ARBA00023306"/>
    </source>
</evidence>
<evidence type="ECO:0000256" key="5">
    <source>
        <dbReference type="SAM" id="MobiDB-lite"/>
    </source>
</evidence>
<keyword evidence="2 4" id="KW-0195">Cyclin</keyword>
<gene>
    <name evidence="8" type="ORF">BQ4739_LOCUS6693</name>
</gene>
<protein>
    <submittedName>
        <fullName evidence="8">Uncharacterized protein</fullName>
    </submittedName>
</protein>
<dbReference type="Proteomes" id="UP000256970">
    <property type="component" value="Unassembled WGS sequence"/>
</dbReference>
<feature type="domain" description="Cyclin-like" evidence="6">
    <location>
        <begin position="167"/>
        <end position="251"/>
    </location>
</feature>
<evidence type="ECO:0000259" key="7">
    <source>
        <dbReference type="SMART" id="SM01332"/>
    </source>
</evidence>
<feature type="region of interest" description="Disordered" evidence="5">
    <location>
        <begin position="69"/>
        <end position="111"/>
    </location>
</feature>
<keyword evidence="9" id="KW-1185">Reference proteome</keyword>
<dbReference type="InterPro" id="IPR048258">
    <property type="entry name" value="Cyclins_cyclin-box"/>
</dbReference>
<dbReference type="InterPro" id="IPR004367">
    <property type="entry name" value="Cyclin_C-dom"/>
</dbReference>
<dbReference type="Gene3D" id="1.10.472.10">
    <property type="entry name" value="Cyclin-like"/>
    <property type="match status" value="2"/>
</dbReference>
<dbReference type="InterPro" id="IPR036915">
    <property type="entry name" value="Cyclin-like_sf"/>
</dbReference>
<dbReference type="InterPro" id="IPR006671">
    <property type="entry name" value="Cyclin_N"/>
</dbReference>
<dbReference type="FunFam" id="1.10.472.10:FF:000001">
    <property type="entry name" value="G2/mitotic-specific cyclin"/>
    <property type="match status" value="1"/>
</dbReference>
<feature type="compositionally biased region" description="Low complexity" evidence="5">
    <location>
        <begin position="398"/>
        <end position="408"/>
    </location>
</feature>
<evidence type="ECO:0000313" key="8">
    <source>
        <dbReference type="EMBL" id="SZX66258.1"/>
    </source>
</evidence>
<dbReference type="STRING" id="3088.A0A383VL39"/>
<feature type="domain" description="Cyclin-like" evidence="6">
    <location>
        <begin position="264"/>
        <end position="345"/>
    </location>
</feature>
<evidence type="ECO:0000313" key="9">
    <source>
        <dbReference type="Proteomes" id="UP000256970"/>
    </source>
</evidence>
<accession>A0A383VL39</accession>
<feature type="domain" description="Cyclin C-terminal" evidence="7">
    <location>
        <begin position="260"/>
        <end position="377"/>
    </location>
</feature>
<reference evidence="8 9" key="1">
    <citation type="submission" date="2016-10" db="EMBL/GenBank/DDBJ databases">
        <authorList>
            <person name="Cai Z."/>
        </authorList>
    </citation>
    <scope>NUCLEOTIDE SEQUENCE [LARGE SCALE GENOMIC DNA]</scope>
</reference>
<dbReference type="SMART" id="SM00385">
    <property type="entry name" value="CYCLIN"/>
    <property type="match status" value="2"/>
</dbReference>
<organism evidence="8 9">
    <name type="scientific">Tetradesmus obliquus</name>
    <name type="common">Green alga</name>
    <name type="synonym">Acutodesmus obliquus</name>
    <dbReference type="NCBI Taxonomy" id="3088"/>
    <lineage>
        <taxon>Eukaryota</taxon>
        <taxon>Viridiplantae</taxon>
        <taxon>Chlorophyta</taxon>
        <taxon>core chlorophytes</taxon>
        <taxon>Chlorophyceae</taxon>
        <taxon>CS clade</taxon>
        <taxon>Sphaeropleales</taxon>
        <taxon>Scenedesmaceae</taxon>
        <taxon>Tetradesmus</taxon>
    </lineage>
</organism>
<evidence type="ECO:0000256" key="2">
    <source>
        <dbReference type="ARBA" id="ARBA00023127"/>
    </source>
</evidence>
<feature type="region of interest" description="Disordered" evidence="5">
    <location>
        <begin position="398"/>
        <end position="430"/>
    </location>
</feature>
<keyword evidence="3" id="KW-0131">Cell cycle</keyword>